<keyword evidence="3" id="KW-1185">Reference proteome</keyword>
<organism evidence="2 3">
    <name type="scientific">Streptomyces pathocidini</name>
    <dbReference type="NCBI Taxonomy" id="1650571"/>
    <lineage>
        <taxon>Bacteria</taxon>
        <taxon>Bacillati</taxon>
        <taxon>Actinomycetota</taxon>
        <taxon>Actinomycetes</taxon>
        <taxon>Kitasatosporales</taxon>
        <taxon>Streptomycetaceae</taxon>
        <taxon>Streptomyces</taxon>
    </lineage>
</organism>
<gene>
    <name evidence="2" type="ORF">ACH429_04680</name>
</gene>
<dbReference type="Gene3D" id="1.25.40.10">
    <property type="entry name" value="Tetratricopeptide repeat domain"/>
    <property type="match status" value="2"/>
</dbReference>
<dbReference type="SUPFAM" id="SSF48452">
    <property type="entry name" value="TPR-like"/>
    <property type="match status" value="1"/>
</dbReference>
<dbReference type="PANTHER" id="PTHR47691">
    <property type="entry name" value="REGULATOR-RELATED"/>
    <property type="match status" value="1"/>
</dbReference>
<evidence type="ECO:0000313" key="2">
    <source>
        <dbReference type="EMBL" id="MFI1963424.1"/>
    </source>
</evidence>
<reference evidence="2 3" key="1">
    <citation type="submission" date="2024-10" db="EMBL/GenBank/DDBJ databases">
        <title>The Natural Products Discovery Center: Release of the First 8490 Sequenced Strains for Exploring Actinobacteria Biosynthetic Diversity.</title>
        <authorList>
            <person name="Kalkreuter E."/>
            <person name="Kautsar S.A."/>
            <person name="Yang D."/>
            <person name="Bader C.D."/>
            <person name="Teijaro C.N."/>
            <person name="Fluegel L."/>
            <person name="Davis C.M."/>
            <person name="Simpson J.R."/>
            <person name="Lauterbach L."/>
            <person name="Steele A.D."/>
            <person name="Gui C."/>
            <person name="Meng S."/>
            <person name="Li G."/>
            <person name="Viehrig K."/>
            <person name="Ye F."/>
            <person name="Su P."/>
            <person name="Kiefer A.F."/>
            <person name="Nichols A."/>
            <person name="Cepeda A.J."/>
            <person name="Yan W."/>
            <person name="Fan B."/>
            <person name="Jiang Y."/>
            <person name="Adhikari A."/>
            <person name="Zheng C.-J."/>
            <person name="Schuster L."/>
            <person name="Cowan T.M."/>
            <person name="Smanski M.J."/>
            <person name="Chevrette M.G."/>
            <person name="De Carvalho L.P.S."/>
            <person name="Shen B."/>
        </authorList>
    </citation>
    <scope>NUCLEOTIDE SEQUENCE [LARGE SCALE GENOMIC DNA]</scope>
    <source>
        <strain evidence="2 3">NPDC020327</strain>
    </source>
</reference>
<dbReference type="InterPro" id="IPR027417">
    <property type="entry name" value="P-loop_NTPase"/>
</dbReference>
<protein>
    <submittedName>
        <fullName evidence="2">Uncharacterized protein</fullName>
    </submittedName>
</protein>
<proteinExistence type="predicted"/>
<dbReference type="EMBL" id="JBIRWE010000001">
    <property type="protein sequence ID" value="MFI1963424.1"/>
    <property type="molecule type" value="Genomic_DNA"/>
</dbReference>
<dbReference type="Proteomes" id="UP001611548">
    <property type="component" value="Unassembled WGS sequence"/>
</dbReference>
<evidence type="ECO:0000256" key="1">
    <source>
        <dbReference type="SAM" id="MobiDB-lite"/>
    </source>
</evidence>
<evidence type="ECO:0000313" key="3">
    <source>
        <dbReference type="Proteomes" id="UP001611548"/>
    </source>
</evidence>
<dbReference type="InterPro" id="IPR011990">
    <property type="entry name" value="TPR-like_helical_dom_sf"/>
</dbReference>
<dbReference type="Gene3D" id="3.40.50.300">
    <property type="entry name" value="P-loop containing nucleotide triphosphate hydrolases"/>
    <property type="match status" value="1"/>
</dbReference>
<dbReference type="PANTHER" id="PTHR47691:SF3">
    <property type="entry name" value="HTH-TYPE TRANSCRIPTIONAL REGULATOR RV0890C-RELATED"/>
    <property type="match status" value="1"/>
</dbReference>
<accession>A0ABW7UL83</accession>
<feature type="compositionally biased region" description="Gly residues" evidence="1">
    <location>
        <begin position="1"/>
        <end position="12"/>
    </location>
</feature>
<feature type="region of interest" description="Disordered" evidence="1">
    <location>
        <begin position="1"/>
        <end position="26"/>
    </location>
</feature>
<name>A0ABW7UL83_9ACTN</name>
<comment type="caution">
    <text evidence="2">The sequence shown here is derived from an EMBL/GenBank/DDBJ whole genome shotgun (WGS) entry which is preliminary data.</text>
</comment>
<sequence length="495" mass="52679">MTAVGPPGGYGGARPPSVANHLSGHAGGPVVQAGRIHGGIAYNYHLPPPVPDDVPDQVPAVRRFTNRTKDLSALDSWLARYAADAPGIGVLSGLPGVGKTAMACRWAGLARERFPDGQIYVDFASLRDRAGSDVSEAVGMCLRALGVSDQYLPGSLAERVGWYRTRSAGRRMLLVLDDVTEPAQVTAPVPKGRGSAVLVTSHRDLSELALDQAEFLRLEPLDRDSAPASRPAAEQGADGEVWPLAEAFTVLFLHHRHLGDWKESLELGAAAAARAGEPAAEARLLSLLSRLLLDLGEDDRAREELQTAVARADASGHPVLRASVREFLGRYWDRADPARAIAVHREALDLNTAAGERRGAAIAAYFLGAAQDAAGDHTTALATLRGARGELLELGDARMAARAAAAIGLAHGHLDEPSAARDELREAVRVLREQDAHHYEAQALVVLADLAPRTGEGPATVREYLARAVEIHEEGGSPAAEALRERLNRLEETPD</sequence>
<dbReference type="SUPFAM" id="SSF52540">
    <property type="entry name" value="P-loop containing nucleoside triphosphate hydrolases"/>
    <property type="match status" value="1"/>
</dbReference>
<dbReference type="RefSeq" id="WP_055473055.1">
    <property type="nucleotide sequence ID" value="NZ_JBIRWE010000001.1"/>
</dbReference>